<dbReference type="Pfam" id="PF07719">
    <property type="entry name" value="TPR_2"/>
    <property type="match status" value="1"/>
</dbReference>
<accession>A0A538SAW9</accession>
<feature type="chain" id="PRO_5021984585" evidence="3">
    <location>
        <begin position="26"/>
        <end position="110"/>
    </location>
</feature>
<dbReference type="InterPro" id="IPR013105">
    <property type="entry name" value="TPR_2"/>
</dbReference>
<dbReference type="SUPFAM" id="SSF48452">
    <property type="entry name" value="TPR-like"/>
    <property type="match status" value="1"/>
</dbReference>
<keyword evidence="2" id="KW-0802">TPR repeat</keyword>
<dbReference type="SMART" id="SM00028">
    <property type="entry name" value="TPR"/>
    <property type="match status" value="2"/>
</dbReference>
<dbReference type="PROSITE" id="PS51257">
    <property type="entry name" value="PROKAR_LIPOPROTEIN"/>
    <property type="match status" value="1"/>
</dbReference>
<gene>
    <name evidence="4" type="ORF">E6K73_11930</name>
</gene>
<feature type="signal peptide" evidence="3">
    <location>
        <begin position="1"/>
        <end position="25"/>
    </location>
</feature>
<dbReference type="EMBL" id="VBOT01000140">
    <property type="protein sequence ID" value="TMQ48497.1"/>
    <property type="molecule type" value="Genomic_DNA"/>
</dbReference>
<evidence type="ECO:0000256" key="1">
    <source>
        <dbReference type="ARBA" id="ARBA00022737"/>
    </source>
</evidence>
<proteinExistence type="predicted"/>
<dbReference type="InterPro" id="IPR019734">
    <property type="entry name" value="TPR_rpt"/>
</dbReference>
<evidence type="ECO:0000313" key="4">
    <source>
        <dbReference type="EMBL" id="TMQ48497.1"/>
    </source>
</evidence>
<protein>
    <submittedName>
        <fullName evidence="4">Tetratricopeptide repeat protein</fullName>
    </submittedName>
</protein>
<dbReference type="InterPro" id="IPR011990">
    <property type="entry name" value="TPR-like_helical_dom_sf"/>
</dbReference>
<keyword evidence="3" id="KW-0732">Signal</keyword>
<evidence type="ECO:0000256" key="2">
    <source>
        <dbReference type="ARBA" id="ARBA00022803"/>
    </source>
</evidence>
<dbReference type="Proteomes" id="UP000320184">
    <property type="component" value="Unassembled WGS sequence"/>
</dbReference>
<keyword evidence="1" id="KW-0677">Repeat</keyword>
<reference evidence="4 5" key="1">
    <citation type="journal article" date="2019" name="Nat. Microbiol.">
        <title>Mediterranean grassland soil C-N compound turnover is dependent on rainfall and depth, and is mediated by genomically divergent microorganisms.</title>
        <authorList>
            <person name="Diamond S."/>
            <person name="Andeer P.F."/>
            <person name="Li Z."/>
            <person name="Crits-Christoph A."/>
            <person name="Burstein D."/>
            <person name="Anantharaman K."/>
            <person name="Lane K.R."/>
            <person name="Thomas B.C."/>
            <person name="Pan C."/>
            <person name="Northen T.R."/>
            <person name="Banfield J.F."/>
        </authorList>
    </citation>
    <scope>NUCLEOTIDE SEQUENCE [LARGE SCALE GENOMIC DNA]</scope>
    <source>
        <strain evidence="4">WS_3</strain>
    </source>
</reference>
<dbReference type="Gene3D" id="1.25.40.10">
    <property type="entry name" value="Tetratricopeptide repeat domain"/>
    <property type="match status" value="1"/>
</dbReference>
<comment type="caution">
    <text evidence="4">The sequence shown here is derived from an EMBL/GenBank/DDBJ whole genome shotgun (WGS) entry which is preliminary data.</text>
</comment>
<dbReference type="AlphaFoldDB" id="A0A538SAW9"/>
<sequence>MGRSLTGFGRVVLVALTLASLSACARTERPQRAAEDKAARAQALIEAGNEAYRVGDYRMAARRYAAAAVVRKDDPAAYFGMGMALSKLGRDEEARTAYARARELALKQRR</sequence>
<evidence type="ECO:0000256" key="3">
    <source>
        <dbReference type="SAM" id="SignalP"/>
    </source>
</evidence>
<organism evidence="4 5">
    <name type="scientific">Eiseniibacteriota bacterium</name>
    <dbReference type="NCBI Taxonomy" id="2212470"/>
    <lineage>
        <taxon>Bacteria</taxon>
        <taxon>Candidatus Eiseniibacteriota</taxon>
    </lineage>
</organism>
<name>A0A538SAW9_UNCEI</name>
<evidence type="ECO:0000313" key="5">
    <source>
        <dbReference type="Proteomes" id="UP000320184"/>
    </source>
</evidence>